<dbReference type="STRING" id="573508.A0A1E3B6H4"/>
<proteinExistence type="predicted"/>
<comment type="caution">
    <text evidence="1">The sequence shown here is derived from an EMBL/GenBank/DDBJ whole genome shotgun (WGS) entry which is preliminary data.</text>
</comment>
<sequence length="242" mass="28077">MSSSAESSKSGQSDDVANTTKLEIRRLCGEDCWACSRIPGHVGLWRDKGLINFSLESINNVILLCAECLSKYEFLRFIFIPDDIQFFIDFERRDYERRRSAVGTSDILPQREVPTSEIYRAYQNGSIGGRYERVFVHKLAHLGFGLEEHATTPKEWPGCPMIVFRRASQMFGSLYFDSLRLETRLQLEKLMNLYVYDDNELRAVFQGHQEVVAEERFYTLVARVRHVIKMGLVARNYEKEPV</sequence>
<protein>
    <submittedName>
        <fullName evidence="1">Uncharacterized protein</fullName>
    </submittedName>
</protein>
<keyword evidence="2" id="KW-1185">Reference proteome</keyword>
<gene>
    <name evidence="1" type="ORF">SI65_08005</name>
</gene>
<dbReference type="Proteomes" id="UP000094569">
    <property type="component" value="Unassembled WGS sequence"/>
</dbReference>
<dbReference type="OrthoDB" id="3800761at2759"/>
<dbReference type="VEuPathDB" id="FungiDB:SI65_08005"/>
<accession>A0A1E3B6H4</accession>
<dbReference type="AlphaFoldDB" id="A0A1E3B6H4"/>
<dbReference type="EMBL" id="JXNT01000011">
    <property type="protein sequence ID" value="ODM16498.1"/>
    <property type="molecule type" value="Genomic_DNA"/>
</dbReference>
<evidence type="ECO:0000313" key="2">
    <source>
        <dbReference type="Proteomes" id="UP000094569"/>
    </source>
</evidence>
<organism evidence="1 2">
    <name type="scientific">Aspergillus cristatus</name>
    <name type="common">Chinese Fuzhuan brick tea-fermentation fungus</name>
    <name type="synonym">Eurotium cristatum</name>
    <dbReference type="NCBI Taxonomy" id="573508"/>
    <lineage>
        <taxon>Eukaryota</taxon>
        <taxon>Fungi</taxon>
        <taxon>Dikarya</taxon>
        <taxon>Ascomycota</taxon>
        <taxon>Pezizomycotina</taxon>
        <taxon>Eurotiomycetes</taxon>
        <taxon>Eurotiomycetidae</taxon>
        <taxon>Eurotiales</taxon>
        <taxon>Aspergillaceae</taxon>
        <taxon>Aspergillus</taxon>
        <taxon>Aspergillus subgen. Aspergillus</taxon>
    </lineage>
</organism>
<reference evidence="1 2" key="1">
    <citation type="journal article" date="2016" name="BMC Genomics">
        <title>Comparative genomic and transcriptomic analyses of the Fuzhuan brick tea-fermentation fungus Aspergillus cristatus.</title>
        <authorList>
            <person name="Ge Y."/>
            <person name="Wang Y."/>
            <person name="Liu Y."/>
            <person name="Tan Y."/>
            <person name="Ren X."/>
            <person name="Zhang X."/>
            <person name="Hyde K.D."/>
            <person name="Liu Y."/>
            <person name="Liu Z."/>
        </authorList>
    </citation>
    <scope>NUCLEOTIDE SEQUENCE [LARGE SCALE GENOMIC DNA]</scope>
    <source>
        <strain evidence="1 2">GZAAS20.1005</strain>
    </source>
</reference>
<evidence type="ECO:0000313" key="1">
    <source>
        <dbReference type="EMBL" id="ODM16498.1"/>
    </source>
</evidence>
<name>A0A1E3B6H4_ASPCR</name>